<feature type="compositionally biased region" description="Polar residues" evidence="2">
    <location>
        <begin position="33"/>
        <end position="50"/>
    </location>
</feature>
<feature type="coiled-coil region" evidence="1">
    <location>
        <begin position="971"/>
        <end position="1033"/>
    </location>
</feature>
<dbReference type="Proteomes" id="UP001063166">
    <property type="component" value="Unassembled WGS sequence"/>
</dbReference>
<dbReference type="Pfam" id="PF13374">
    <property type="entry name" value="TPR_10"/>
    <property type="match status" value="5"/>
</dbReference>
<feature type="region of interest" description="Disordered" evidence="2">
    <location>
        <begin position="1170"/>
        <end position="1192"/>
    </location>
</feature>
<evidence type="ECO:0000313" key="4">
    <source>
        <dbReference type="EMBL" id="GLB39640.1"/>
    </source>
</evidence>
<proteinExistence type="predicted"/>
<dbReference type="GO" id="GO:0043531">
    <property type="term" value="F:ADP binding"/>
    <property type="evidence" value="ECO:0007669"/>
    <property type="project" value="InterPro"/>
</dbReference>
<evidence type="ECO:0000313" key="5">
    <source>
        <dbReference type="Proteomes" id="UP001063166"/>
    </source>
</evidence>
<protein>
    <recommendedName>
        <fullName evidence="3">NB-ARC domain-containing protein</fullName>
    </recommendedName>
</protein>
<dbReference type="Pfam" id="PF13424">
    <property type="entry name" value="TPR_12"/>
    <property type="match status" value="5"/>
</dbReference>
<dbReference type="PANTHER" id="PTHR46082:SF6">
    <property type="entry name" value="AAA+ ATPASE DOMAIN-CONTAINING PROTEIN-RELATED"/>
    <property type="match status" value="1"/>
</dbReference>
<feature type="compositionally biased region" description="Low complexity" evidence="2">
    <location>
        <begin position="1177"/>
        <end position="1189"/>
    </location>
</feature>
<feature type="region of interest" description="Disordered" evidence="2">
    <location>
        <begin position="72"/>
        <end position="91"/>
    </location>
</feature>
<dbReference type="SUPFAM" id="SSF52540">
    <property type="entry name" value="P-loop containing nucleoside triphosphate hydrolases"/>
    <property type="match status" value="1"/>
</dbReference>
<dbReference type="Gene3D" id="3.40.50.300">
    <property type="entry name" value="P-loop containing nucleotide triphosphate hydrolases"/>
    <property type="match status" value="1"/>
</dbReference>
<accession>A0A9P3UQ05</accession>
<dbReference type="OrthoDB" id="5086500at2759"/>
<dbReference type="Gene3D" id="1.25.40.10">
    <property type="entry name" value="Tetratricopeptide repeat domain"/>
    <property type="match status" value="4"/>
</dbReference>
<dbReference type="SUPFAM" id="SSF48452">
    <property type="entry name" value="TPR-like"/>
    <property type="match status" value="4"/>
</dbReference>
<dbReference type="InterPro" id="IPR011990">
    <property type="entry name" value="TPR-like_helical_dom_sf"/>
</dbReference>
<dbReference type="AlphaFoldDB" id="A0A9P3UQ05"/>
<dbReference type="InterPro" id="IPR053137">
    <property type="entry name" value="NLR-like"/>
</dbReference>
<dbReference type="NCBIfam" id="NF040586">
    <property type="entry name" value="FxSxx_TPR"/>
    <property type="match status" value="1"/>
</dbReference>
<gene>
    <name evidence="4" type="ORF">LshimejAT787_0701500</name>
</gene>
<feature type="region of interest" description="Disordered" evidence="2">
    <location>
        <begin position="1"/>
        <end position="50"/>
    </location>
</feature>
<evidence type="ECO:0000256" key="2">
    <source>
        <dbReference type="SAM" id="MobiDB-lite"/>
    </source>
</evidence>
<reference evidence="4" key="1">
    <citation type="submission" date="2022-07" db="EMBL/GenBank/DDBJ databases">
        <title>The genome of Lyophyllum shimeji provides insight into the initial evolution of ectomycorrhizal fungal genome.</title>
        <authorList>
            <person name="Kobayashi Y."/>
            <person name="Shibata T."/>
            <person name="Hirakawa H."/>
            <person name="Shigenobu S."/>
            <person name="Nishiyama T."/>
            <person name="Yamada A."/>
            <person name="Hasebe M."/>
            <person name="Kawaguchi M."/>
        </authorList>
    </citation>
    <scope>NUCLEOTIDE SEQUENCE</scope>
    <source>
        <strain evidence="4">AT787</strain>
    </source>
</reference>
<dbReference type="PANTHER" id="PTHR46082">
    <property type="entry name" value="ATP/GTP-BINDING PROTEIN-RELATED"/>
    <property type="match status" value="1"/>
</dbReference>
<keyword evidence="1" id="KW-0175">Coiled coil</keyword>
<evidence type="ECO:0000259" key="3">
    <source>
        <dbReference type="Pfam" id="PF00931"/>
    </source>
</evidence>
<dbReference type="InterPro" id="IPR027417">
    <property type="entry name" value="P-loop_NTPase"/>
</dbReference>
<dbReference type="EMBL" id="BRPK01000007">
    <property type="protein sequence ID" value="GLB39640.1"/>
    <property type="molecule type" value="Genomic_DNA"/>
</dbReference>
<name>A0A9P3UQ05_LYOSH</name>
<organism evidence="4 5">
    <name type="scientific">Lyophyllum shimeji</name>
    <name type="common">Hon-shimeji</name>
    <name type="synonym">Tricholoma shimeji</name>
    <dbReference type="NCBI Taxonomy" id="47721"/>
    <lineage>
        <taxon>Eukaryota</taxon>
        <taxon>Fungi</taxon>
        <taxon>Dikarya</taxon>
        <taxon>Basidiomycota</taxon>
        <taxon>Agaricomycotina</taxon>
        <taxon>Agaricomycetes</taxon>
        <taxon>Agaricomycetidae</taxon>
        <taxon>Agaricales</taxon>
        <taxon>Tricholomatineae</taxon>
        <taxon>Lyophyllaceae</taxon>
        <taxon>Lyophyllum</taxon>
    </lineage>
</organism>
<comment type="caution">
    <text evidence="4">The sequence shown here is derived from an EMBL/GenBank/DDBJ whole genome shotgun (WGS) entry which is preliminary data.</text>
</comment>
<dbReference type="InterPro" id="IPR002182">
    <property type="entry name" value="NB-ARC"/>
</dbReference>
<keyword evidence="5" id="KW-1185">Reference proteome</keyword>
<dbReference type="PRINTS" id="PR00381">
    <property type="entry name" value="KINESINLIGHT"/>
</dbReference>
<evidence type="ECO:0000256" key="1">
    <source>
        <dbReference type="SAM" id="Coils"/>
    </source>
</evidence>
<dbReference type="Pfam" id="PF00931">
    <property type="entry name" value="NB-ARC"/>
    <property type="match status" value="1"/>
</dbReference>
<feature type="domain" description="NB-ARC" evidence="3">
    <location>
        <begin position="154"/>
        <end position="311"/>
    </location>
</feature>
<sequence length="1217" mass="135880">MTLGTRTDVLEAAPHRRNAPASDYEADHEAHTESSNTSAVNVTGPQDSSVTAHASLGVNETTTALANTVMSGGITTNSGNPSSSTLVQSPSAGGHGFFHQAQKFTIRNGTFYNIGGNLINYGSAPADTVTKSESRKATYKRCPPPTRYFKGRQKTLDEMAAYFFNGIENQHVCVLHGLGGVGKTQIAYRFVETCAKEHRFSEVFLVDASNVDTITTDLSNISLGKNIGKSADEALRWLADQHHEWLVLFNNADDVKLNLFEFFPPCSHGNILITTRNPELSIHAPDASIEITDLEPEEAKDLLLTMAAPNKMVTGSAQDQAAAIAKELFYHPLAVVQAGAYIAKHHNLSSYLELYRKNRRRLWEAQPVQRHDNYQWTVYTTWQISVNCLKPVASMFLRICSYMHHDGISENMFKAAAATKRPHCNCEARYAAVAFLQNFMAPGGDWKTLEFLEMMGDLRSYSLIHFDEVDEANKVLSVHPLVHEWMRLMYADDLSTPLCTQYLVGLAVPWRYGLSDYLMRRALLPHINAVQHYSAAISADLLPHFASIYWSQGHFNKAERLGVEIVEASKQMLGKDHPTTLNNIANLALIYLSQGCFKEAERLAVEVVEARKRVLGKDNPDTLTSIADLALTYKSQGRFKEAEKLEVELVEARKQVLGKDHPETLSSIANLAVTYNGQGCFEEAERLDIEVVEARKQVLGKDHPDTLTSIENLASTYRSQGRFEEAERLGVEIVEASKQVLGKDHPDTLISIENLASTYWSQGHFKEAEKLEAEVVEARKQVLGKDHPNTLTSIANLASTYRSQGRFKEAERLDIEVVEARKQVLRKDHPDTLSSIANLAVTYKSQGHFKEAEKLEVELVEARKQVLGKDHPDTLSSIANLAVTYNGQGRFEEAERLDIEVVEARKQVLGKDHPETLSSIANLAVTYNGQGRFEEAERLDIEVVEARKQVLGKDHPDTLSSVANLAVTYKSQGHFKEAEKLEVELVEARKQVLGKDHPDTLISIENLASTYWSQGHFKEAEKLEAEVVEARKQVLGKDHPETLSSIANLALAYWSQGRFEEAEKLEVEVVEARKQVLGKDHPDTLTSIENLASIYWSQGRFEEAERLKVEVVEANKQALGKDHPDTLTSIENLALTYRSRGRFKEAARLDMEVAEARKQALGEDHVAIHATPQNLATTSDTQRQSTSRTANRLSRLSTLIKARMSRSFTFAKILRRD</sequence>